<sequence>MYRKFGCFRNNPALFLSKRSKTIAKRIRWNPIDISWESVGEQRICLKLSTDPGIEWIIHYEKKKKFIPIHCPWKYPYFQSTLLGPKALHSLYLKDNGIEDMTQMMEHICEVFRSPICEMHIFEESLIEWIIKFQPIIRRVGIRENVITSVESLDRVLKNLKVTESFG</sequence>
<accession>A0A2G5VM97</accession>
<organism evidence="1 2">
    <name type="scientific">Caenorhabditis nigoni</name>
    <dbReference type="NCBI Taxonomy" id="1611254"/>
    <lineage>
        <taxon>Eukaryota</taxon>
        <taxon>Metazoa</taxon>
        <taxon>Ecdysozoa</taxon>
        <taxon>Nematoda</taxon>
        <taxon>Chromadorea</taxon>
        <taxon>Rhabditida</taxon>
        <taxon>Rhabditina</taxon>
        <taxon>Rhabditomorpha</taxon>
        <taxon>Rhabditoidea</taxon>
        <taxon>Rhabditidae</taxon>
        <taxon>Peloderinae</taxon>
        <taxon>Caenorhabditis</taxon>
    </lineage>
</organism>
<comment type="caution">
    <text evidence="1">The sequence shown here is derived from an EMBL/GenBank/DDBJ whole genome shotgun (WGS) entry which is preliminary data.</text>
</comment>
<dbReference type="Proteomes" id="UP000230233">
    <property type="component" value="Chromosome I"/>
</dbReference>
<proteinExistence type="predicted"/>
<dbReference type="EMBL" id="PDUG01000001">
    <property type="protein sequence ID" value="PIC52945.1"/>
    <property type="molecule type" value="Genomic_DNA"/>
</dbReference>
<name>A0A2G5VM97_9PELO</name>
<dbReference type="AlphaFoldDB" id="A0A2G5VM97"/>
<evidence type="ECO:0000313" key="2">
    <source>
        <dbReference type="Proteomes" id="UP000230233"/>
    </source>
</evidence>
<protein>
    <recommendedName>
        <fullName evidence="3">F-box associated domain-containing protein</fullName>
    </recommendedName>
</protein>
<evidence type="ECO:0008006" key="3">
    <source>
        <dbReference type="Google" id="ProtNLM"/>
    </source>
</evidence>
<keyword evidence="2" id="KW-1185">Reference proteome</keyword>
<reference evidence="2" key="1">
    <citation type="submission" date="2017-10" db="EMBL/GenBank/DDBJ databases">
        <title>Rapid genome shrinkage in a self-fertile nematode reveals novel sperm competition proteins.</title>
        <authorList>
            <person name="Yin D."/>
            <person name="Schwarz E.M."/>
            <person name="Thomas C.G."/>
            <person name="Felde R.L."/>
            <person name="Korf I.F."/>
            <person name="Cutter A.D."/>
            <person name="Schartner C.M."/>
            <person name="Ralston E.J."/>
            <person name="Meyer B.J."/>
            <person name="Haag E.S."/>
        </authorList>
    </citation>
    <scope>NUCLEOTIDE SEQUENCE [LARGE SCALE GENOMIC DNA]</scope>
    <source>
        <strain evidence="2">JU1422</strain>
    </source>
</reference>
<gene>
    <name evidence="1" type="primary">Cnig_chr_I.g2848</name>
    <name evidence="1" type="ORF">B9Z55_002848</name>
</gene>
<evidence type="ECO:0000313" key="1">
    <source>
        <dbReference type="EMBL" id="PIC52945.1"/>
    </source>
</evidence>